<gene>
    <name evidence="9" type="ORF">LCGC14_2043030</name>
</gene>
<dbReference type="GO" id="GO:0004222">
    <property type="term" value="F:metalloendopeptidase activity"/>
    <property type="evidence" value="ECO:0007669"/>
    <property type="project" value="InterPro"/>
</dbReference>
<keyword evidence="4" id="KW-0378">Hydrolase</keyword>
<feature type="transmembrane region" description="Helical" evidence="7">
    <location>
        <begin position="27"/>
        <end position="49"/>
    </location>
</feature>
<dbReference type="CDD" id="cd07332">
    <property type="entry name" value="M48C_Oma1_like"/>
    <property type="match status" value="1"/>
</dbReference>
<comment type="cofactor">
    <cofactor evidence="1">
        <name>Zn(2+)</name>
        <dbReference type="ChEBI" id="CHEBI:29105"/>
    </cofactor>
</comment>
<keyword evidence="6" id="KW-0482">Metalloprotease</keyword>
<evidence type="ECO:0000259" key="8">
    <source>
        <dbReference type="Pfam" id="PF01435"/>
    </source>
</evidence>
<dbReference type="GO" id="GO:0051603">
    <property type="term" value="P:proteolysis involved in protein catabolic process"/>
    <property type="evidence" value="ECO:0007669"/>
    <property type="project" value="TreeGrafter"/>
</dbReference>
<dbReference type="Pfam" id="PF01435">
    <property type="entry name" value="Peptidase_M48"/>
    <property type="match status" value="1"/>
</dbReference>
<evidence type="ECO:0000256" key="6">
    <source>
        <dbReference type="ARBA" id="ARBA00023049"/>
    </source>
</evidence>
<evidence type="ECO:0000313" key="9">
    <source>
        <dbReference type="EMBL" id="KKL76623.1"/>
    </source>
</evidence>
<dbReference type="InterPro" id="IPR051156">
    <property type="entry name" value="Mito/Outer_Membr_Metalloprot"/>
</dbReference>
<evidence type="ECO:0000256" key="7">
    <source>
        <dbReference type="SAM" id="Phobius"/>
    </source>
</evidence>
<comment type="caution">
    <text evidence="9">The sequence shown here is derived from an EMBL/GenBank/DDBJ whole genome shotgun (WGS) entry which is preliminary data.</text>
</comment>
<sequence length="279" mass="30599">RRGRLKYTPRGLRGNVNVSREHPLKEFAVLIGGLTLLILLVYALLGLLVDEAASRMPLDLERAMGKLFTSAMDVRERTPAQMELQGILDSLVEHADLPELQYRVYIENSPSENAGALPGGSIVVYSALINGAATENELAFVLAHELGHYRGRDHLRGLGRGLVMVVISAALSGSDSSVTEFLTTSLTSVEMQFSQAQESADDTFALDLLNRRYGHTGGATDFFKRLSEGHRSGAFQKFFSTHPVPPERVEALKERIRLMGYGLGKNTPMPVPLKGLHTE</sequence>
<dbReference type="InterPro" id="IPR001915">
    <property type="entry name" value="Peptidase_M48"/>
</dbReference>
<dbReference type="GO" id="GO:0046872">
    <property type="term" value="F:metal ion binding"/>
    <property type="evidence" value="ECO:0007669"/>
    <property type="project" value="UniProtKB-KW"/>
</dbReference>
<keyword evidence="7" id="KW-1133">Transmembrane helix</keyword>
<organism evidence="9">
    <name type="scientific">marine sediment metagenome</name>
    <dbReference type="NCBI Taxonomy" id="412755"/>
    <lineage>
        <taxon>unclassified sequences</taxon>
        <taxon>metagenomes</taxon>
        <taxon>ecological metagenomes</taxon>
    </lineage>
</organism>
<evidence type="ECO:0000256" key="5">
    <source>
        <dbReference type="ARBA" id="ARBA00022833"/>
    </source>
</evidence>
<evidence type="ECO:0000256" key="3">
    <source>
        <dbReference type="ARBA" id="ARBA00022723"/>
    </source>
</evidence>
<keyword evidence="3" id="KW-0479">Metal-binding</keyword>
<evidence type="ECO:0000256" key="1">
    <source>
        <dbReference type="ARBA" id="ARBA00001947"/>
    </source>
</evidence>
<dbReference type="PANTHER" id="PTHR22726:SF1">
    <property type="entry name" value="METALLOENDOPEPTIDASE OMA1, MITOCHONDRIAL"/>
    <property type="match status" value="1"/>
</dbReference>
<dbReference type="Gene3D" id="3.30.2010.10">
    <property type="entry name" value="Metalloproteases ('zincins'), catalytic domain"/>
    <property type="match status" value="1"/>
</dbReference>
<dbReference type="EMBL" id="LAZR01023987">
    <property type="protein sequence ID" value="KKL76623.1"/>
    <property type="molecule type" value="Genomic_DNA"/>
</dbReference>
<keyword evidence="2" id="KW-0645">Protease</keyword>
<accession>A0A0F9ER54</accession>
<keyword evidence="7" id="KW-0472">Membrane</keyword>
<protein>
    <recommendedName>
        <fullName evidence="8">Peptidase M48 domain-containing protein</fullName>
    </recommendedName>
</protein>
<proteinExistence type="predicted"/>
<keyword evidence="7" id="KW-0812">Transmembrane</keyword>
<feature type="domain" description="Peptidase M48" evidence="8">
    <location>
        <begin position="81"/>
        <end position="255"/>
    </location>
</feature>
<dbReference type="GO" id="GO:0016020">
    <property type="term" value="C:membrane"/>
    <property type="evidence" value="ECO:0007669"/>
    <property type="project" value="TreeGrafter"/>
</dbReference>
<evidence type="ECO:0000256" key="2">
    <source>
        <dbReference type="ARBA" id="ARBA00022670"/>
    </source>
</evidence>
<name>A0A0F9ER54_9ZZZZ</name>
<evidence type="ECO:0000256" key="4">
    <source>
        <dbReference type="ARBA" id="ARBA00022801"/>
    </source>
</evidence>
<feature type="non-terminal residue" evidence="9">
    <location>
        <position position="1"/>
    </location>
</feature>
<dbReference type="AlphaFoldDB" id="A0A0F9ER54"/>
<keyword evidence="5" id="KW-0862">Zinc</keyword>
<reference evidence="9" key="1">
    <citation type="journal article" date="2015" name="Nature">
        <title>Complex archaea that bridge the gap between prokaryotes and eukaryotes.</title>
        <authorList>
            <person name="Spang A."/>
            <person name="Saw J.H."/>
            <person name="Jorgensen S.L."/>
            <person name="Zaremba-Niedzwiedzka K."/>
            <person name="Martijn J."/>
            <person name="Lind A.E."/>
            <person name="van Eijk R."/>
            <person name="Schleper C."/>
            <person name="Guy L."/>
            <person name="Ettema T.J."/>
        </authorList>
    </citation>
    <scope>NUCLEOTIDE SEQUENCE</scope>
</reference>
<dbReference type="PANTHER" id="PTHR22726">
    <property type="entry name" value="METALLOENDOPEPTIDASE OMA1"/>
    <property type="match status" value="1"/>
</dbReference>